<dbReference type="InterPro" id="IPR013766">
    <property type="entry name" value="Thioredoxin_domain"/>
</dbReference>
<dbReference type="Pfam" id="PF00085">
    <property type="entry name" value="Thioredoxin"/>
    <property type="match status" value="1"/>
</dbReference>
<dbReference type="EMBL" id="PYDT01000008">
    <property type="protein sequence ID" value="THU52252.1"/>
    <property type="molecule type" value="Genomic_DNA"/>
</dbReference>
<evidence type="ECO:0000313" key="6">
    <source>
        <dbReference type="Proteomes" id="UP000317650"/>
    </source>
</evidence>
<dbReference type="CDD" id="cd02947">
    <property type="entry name" value="TRX_family"/>
    <property type="match status" value="1"/>
</dbReference>
<keyword evidence="1" id="KW-0813">Transport</keyword>
<reference evidence="5 6" key="1">
    <citation type="journal article" date="2019" name="Nat. Plants">
        <title>Genome sequencing of Musa balbisiana reveals subgenome evolution and function divergence in polyploid bananas.</title>
        <authorList>
            <person name="Yao X."/>
        </authorList>
    </citation>
    <scope>NUCLEOTIDE SEQUENCE [LARGE SCALE GENOMIC DNA]</scope>
    <source>
        <strain evidence="6">cv. DH-PKW</strain>
        <tissue evidence="5">Leaves</tissue>
    </source>
</reference>
<evidence type="ECO:0000256" key="1">
    <source>
        <dbReference type="ARBA" id="ARBA00022982"/>
    </source>
</evidence>
<feature type="domain" description="Thioredoxin" evidence="4">
    <location>
        <begin position="66"/>
        <end position="186"/>
    </location>
</feature>
<dbReference type="InterPro" id="IPR036249">
    <property type="entry name" value="Thioredoxin-like_sf"/>
</dbReference>
<evidence type="ECO:0000313" key="5">
    <source>
        <dbReference type="EMBL" id="THU52252.1"/>
    </source>
</evidence>
<evidence type="ECO:0000256" key="3">
    <source>
        <dbReference type="ARBA" id="ARBA00023284"/>
    </source>
</evidence>
<keyword evidence="2" id="KW-1015">Disulfide bond</keyword>
<proteinExistence type="predicted"/>
<keyword evidence="3" id="KW-0676">Redox-active center</keyword>
<dbReference type="STRING" id="52838.A0A4S8IWI4"/>
<dbReference type="GO" id="GO:0009570">
    <property type="term" value="C:chloroplast stroma"/>
    <property type="evidence" value="ECO:0007669"/>
    <property type="project" value="InterPro"/>
</dbReference>
<dbReference type="InterPro" id="IPR044253">
    <property type="entry name" value="WCRKC1/2"/>
</dbReference>
<organism evidence="5 6">
    <name type="scientific">Musa balbisiana</name>
    <name type="common">Banana</name>
    <dbReference type="NCBI Taxonomy" id="52838"/>
    <lineage>
        <taxon>Eukaryota</taxon>
        <taxon>Viridiplantae</taxon>
        <taxon>Streptophyta</taxon>
        <taxon>Embryophyta</taxon>
        <taxon>Tracheophyta</taxon>
        <taxon>Spermatophyta</taxon>
        <taxon>Magnoliopsida</taxon>
        <taxon>Liliopsida</taxon>
        <taxon>Zingiberales</taxon>
        <taxon>Musaceae</taxon>
        <taxon>Musa</taxon>
    </lineage>
</organism>
<accession>A0A4S8IWI4</accession>
<dbReference type="SUPFAM" id="SSF52833">
    <property type="entry name" value="Thioredoxin-like"/>
    <property type="match status" value="1"/>
</dbReference>
<name>A0A4S8IWI4_MUSBA</name>
<dbReference type="FunFam" id="3.40.30.10:FF:000245">
    <property type="entry name" value="Thioredoxin"/>
    <property type="match status" value="1"/>
</dbReference>
<dbReference type="PANTHER" id="PTHR47192:SF3">
    <property type="entry name" value="THIOREDOXIN-LIKE 3-1, CHLOROPLASTIC"/>
    <property type="match status" value="1"/>
</dbReference>
<dbReference type="PROSITE" id="PS51352">
    <property type="entry name" value="THIOREDOXIN_2"/>
    <property type="match status" value="1"/>
</dbReference>
<gene>
    <name evidence="5" type="ORF">C4D60_Mb10t02020</name>
</gene>
<sequence>MAVLAPNCRVLHRELFHREQSVHPLSGRCASAAVNAGAVVLALGSRTCEKRSRVAVKLGASRQDMSSRPMSVPMETITVVEELDQILEQAHELSQVIIVDWMAAWCRKCIYLKPKLEKLAAEYDPRVRFYLVDVNKVSQELVKRGNITKMPTIQLWKDKEWKDEVVGGHKAWQVIDEVREMIKKHI</sequence>
<dbReference type="Proteomes" id="UP000317650">
    <property type="component" value="Chromosome 10"/>
</dbReference>
<comment type="caution">
    <text evidence="5">The sequence shown here is derived from an EMBL/GenBank/DDBJ whole genome shotgun (WGS) entry which is preliminary data.</text>
</comment>
<keyword evidence="1" id="KW-0249">Electron transport</keyword>
<dbReference type="AlphaFoldDB" id="A0A4S8IWI4"/>
<evidence type="ECO:0000259" key="4">
    <source>
        <dbReference type="PROSITE" id="PS51352"/>
    </source>
</evidence>
<protein>
    <recommendedName>
        <fullName evidence="4">Thioredoxin domain-containing protein</fullName>
    </recommendedName>
</protein>
<dbReference type="Gene3D" id="3.40.30.10">
    <property type="entry name" value="Glutaredoxin"/>
    <property type="match status" value="1"/>
</dbReference>
<keyword evidence="6" id="KW-1185">Reference proteome</keyword>
<evidence type="ECO:0000256" key="2">
    <source>
        <dbReference type="ARBA" id="ARBA00023157"/>
    </source>
</evidence>
<dbReference type="PANTHER" id="PTHR47192">
    <property type="entry name" value="THIOREDOXIN-LIKE 3-2, CHLOROPLASTIC"/>
    <property type="match status" value="1"/>
</dbReference>